<evidence type="ECO:0000256" key="3">
    <source>
        <dbReference type="ARBA" id="ARBA00022692"/>
    </source>
</evidence>
<evidence type="ECO:0000256" key="1">
    <source>
        <dbReference type="ARBA" id="ARBA00004141"/>
    </source>
</evidence>
<keyword evidence="5 6" id="KW-0472">Membrane</keyword>
<feature type="domain" description="Anoctamin transmembrane" evidence="9">
    <location>
        <begin position="256"/>
        <end position="710"/>
    </location>
</feature>
<dbReference type="Pfam" id="PF04547">
    <property type="entry name" value="Anoctamin"/>
    <property type="match status" value="1"/>
</dbReference>
<evidence type="ECO:0000256" key="7">
    <source>
        <dbReference type="SAM" id="Coils"/>
    </source>
</evidence>
<evidence type="ECO:0000256" key="5">
    <source>
        <dbReference type="ARBA" id="ARBA00023136"/>
    </source>
</evidence>
<evidence type="ECO:0000256" key="6">
    <source>
        <dbReference type="RuleBase" id="RU280814"/>
    </source>
</evidence>
<dbReference type="PANTHER" id="PTHR12308">
    <property type="entry name" value="ANOCTAMIN"/>
    <property type="match status" value="1"/>
</dbReference>
<proteinExistence type="inferred from homology"/>
<comment type="subcellular location">
    <subcellularLocation>
        <location evidence="1 6">Membrane</location>
        <topology evidence="1 6">Multi-pass membrane protein</topology>
    </subcellularLocation>
</comment>
<feature type="compositionally biased region" description="Low complexity" evidence="8">
    <location>
        <begin position="920"/>
        <end position="939"/>
    </location>
</feature>
<name>A0A8D8LSZ8_9HEMI</name>
<comment type="similarity">
    <text evidence="2 6">Belongs to the anoctamin family.</text>
</comment>
<evidence type="ECO:0000256" key="2">
    <source>
        <dbReference type="ARBA" id="ARBA00009671"/>
    </source>
</evidence>
<keyword evidence="3 6" id="KW-0812">Transmembrane</keyword>
<dbReference type="PANTHER" id="PTHR12308:SF51">
    <property type="entry name" value="ANOCTAMIN-8"/>
    <property type="match status" value="1"/>
</dbReference>
<protein>
    <recommendedName>
        <fullName evidence="6">Anoctamin</fullName>
    </recommendedName>
</protein>
<comment type="caution">
    <text evidence="6">Lacks conserved residue(s) required for the propagation of feature annotation.</text>
</comment>
<feature type="compositionally biased region" description="Polar residues" evidence="8">
    <location>
        <begin position="884"/>
        <end position="905"/>
    </location>
</feature>
<feature type="transmembrane region" description="Helical" evidence="6">
    <location>
        <begin position="588"/>
        <end position="611"/>
    </location>
</feature>
<dbReference type="InterPro" id="IPR049452">
    <property type="entry name" value="Anoctamin_TM"/>
</dbReference>
<feature type="region of interest" description="Disordered" evidence="8">
    <location>
        <begin position="788"/>
        <end position="853"/>
    </location>
</feature>
<organism evidence="10">
    <name type="scientific">Cacopsylla melanoneura</name>
    <dbReference type="NCBI Taxonomy" id="428564"/>
    <lineage>
        <taxon>Eukaryota</taxon>
        <taxon>Metazoa</taxon>
        <taxon>Ecdysozoa</taxon>
        <taxon>Arthropoda</taxon>
        <taxon>Hexapoda</taxon>
        <taxon>Insecta</taxon>
        <taxon>Pterygota</taxon>
        <taxon>Neoptera</taxon>
        <taxon>Paraneoptera</taxon>
        <taxon>Hemiptera</taxon>
        <taxon>Sternorrhyncha</taxon>
        <taxon>Psylloidea</taxon>
        <taxon>Psyllidae</taxon>
        <taxon>Psyllinae</taxon>
        <taxon>Cacopsylla</taxon>
    </lineage>
</organism>
<dbReference type="GO" id="GO:0005254">
    <property type="term" value="F:chloride channel activity"/>
    <property type="evidence" value="ECO:0007669"/>
    <property type="project" value="TreeGrafter"/>
</dbReference>
<dbReference type="InterPro" id="IPR007632">
    <property type="entry name" value="Anoctamin"/>
</dbReference>
<keyword evidence="4 6" id="KW-1133">Transmembrane helix</keyword>
<feature type="compositionally biased region" description="Basic residues" evidence="8">
    <location>
        <begin position="841"/>
        <end position="851"/>
    </location>
</feature>
<feature type="compositionally biased region" description="Pro residues" evidence="8">
    <location>
        <begin position="790"/>
        <end position="813"/>
    </location>
</feature>
<dbReference type="AlphaFoldDB" id="A0A8D8LSZ8"/>
<feature type="compositionally biased region" description="Polar residues" evidence="8">
    <location>
        <begin position="26"/>
        <end position="40"/>
    </location>
</feature>
<sequence length="1024" mass="115929">MKTIRSDLPLMETVNKTGEVMDPVTDNENGATRSNNNSGNGLFATAKESFESASRLLRRKIPRTGHLMTPRRLWINTVPTHECDIVIMFPPKTEDMELMWMLSQLRSGTPGLIVQVKHHPSTDSYGLYLTAPFSLMLKTAEELHLPKRLKQDHGGGLKEFVQLEMNLFETGEEMDKDFFTTQERQWMVYHLLHTLRASANDQFGTFKFVEGQAIIPKCLSEGLISQIYPLHDLDALQQLRQSWVRTFVKKQPLDAVCKYFGVKIAMYFAWLGHYTFMLIIPAFMGFIFWIGFGRGDQSSEDIGYVLFSLFNVIWFSIYLEAWKRYSSELAYKWGTLDQRHELLMEPRPLYFGNLERSPVTGRLEPTYPAWKRRVFRYFVTVPVIVLCLTVVLSVMIISLKSQDWWDKHIQNEGYYFWLSYLPKVLLAVIITLLDEAYYKVALWLNDMENYRLDTKYENQLIVKVALFQFVNSFSSLFYIAFYLQDQERLKEQLATLLITRQLIGNIKESALPYLQEQFRLAKLSFDLYGALSPSEAKKVDSDGSSVFDGTVNGKPSVSGRNVSQAELEGSLIKYEGTFADHLEMFIQLGYVVLFSCAFPLAALCALLNNLIEIRSDAFKLSFIFQRPIGERIPNIGMWQNAMEVMSLVSVLVNCGLIGLSGQVHRMFPEMSRTQTILLIVALEHIMLTVRFVISCIIPDLPDWVATEMAKVEFARREALSRISSTAVTPGLGEFGGGENKIHVHHVASNTSVGRFTISPLDSELVDPEDTPLLPQEQEELIIFCAEDKPPAPILDPEPPKPSPTAEPTQPSPAPELTQPSPASESTQPSSAPDTTPAKSITPKRAKPRPIHLNHMTISHGIDWMRRLKLDPMARRITELDNSVNKSTDCLPSASGYSVSEMNLQSPPHWHEQQDTSASDTSLSSETFSPPSSSHSPCTSATGTLSKRQKVKNLFMKRAKSIAVFSLKLKEKRAQDAELQRVERKEKIANKQLEQMNLTSGGELSCIPLDKLICVDSAKSNFQPH</sequence>
<dbReference type="EMBL" id="HBUF01033998">
    <property type="protein sequence ID" value="CAG6615814.1"/>
    <property type="molecule type" value="Transcribed_RNA"/>
</dbReference>
<evidence type="ECO:0000313" key="10">
    <source>
        <dbReference type="EMBL" id="CAG6615814.1"/>
    </source>
</evidence>
<feature type="coiled-coil region" evidence="7">
    <location>
        <begin position="966"/>
        <end position="998"/>
    </location>
</feature>
<feature type="transmembrane region" description="Helical" evidence="6">
    <location>
        <begin position="302"/>
        <end position="319"/>
    </location>
</feature>
<evidence type="ECO:0000259" key="9">
    <source>
        <dbReference type="Pfam" id="PF04547"/>
    </source>
</evidence>
<feature type="compositionally biased region" description="Polar residues" evidence="8">
    <location>
        <begin position="817"/>
        <end position="838"/>
    </location>
</feature>
<feature type="region of interest" description="Disordered" evidence="8">
    <location>
        <begin position="884"/>
        <end position="944"/>
    </location>
</feature>
<feature type="region of interest" description="Disordered" evidence="8">
    <location>
        <begin position="20"/>
        <end position="41"/>
    </location>
</feature>
<evidence type="ECO:0000256" key="8">
    <source>
        <dbReference type="SAM" id="MobiDB-lite"/>
    </source>
</evidence>
<keyword evidence="7" id="KW-0175">Coiled coil</keyword>
<feature type="transmembrane region" description="Helical" evidence="6">
    <location>
        <begin position="267"/>
        <end position="290"/>
    </location>
</feature>
<accession>A0A8D8LSZ8</accession>
<feature type="transmembrane region" description="Helical" evidence="6">
    <location>
        <begin position="644"/>
        <end position="663"/>
    </location>
</feature>
<feature type="transmembrane region" description="Helical" evidence="6">
    <location>
        <begin position="374"/>
        <end position="399"/>
    </location>
</feature>
<reference evidence="10" key="1">
    <citation type="submission" date="2021-05" db="EMBL/GenBank/DDBJ databases">
        <authorList>
            <person name="Alioto T."/>
            <person name="Alioto T."/>
            <person name="Gomez Garrido J."/>
        </authorList>
    </citation>
    <scope>NUCLEOTIDE SEQUENCE</scope>
</reference>
<feature type="transmembrane region" description="Helical" evidence="6">
    <location>
        <begin position="460"/>
        <end position="483"/>
    </location>
</feature>
<dbReference type="GO" id="GO:0005886">
    <property type="term" value="C:plasma membrane"/>
    <property type="evidence" value="ECO:0007669"/>
    <property type="project" value="TreeGrafter"/>
</dbReference>
<evidence type="ECO:0000256" key="4">
    <source>
        <dbReference type="ARBA" id="ARBA00022989"/>
    </source>
</evidence>
<feature type="transmembrane region" description="Helical" evidence="6">
    <location>
        <begin position="420"/>
        <end position="440"/>
    </location>
</feature>